<name>A0A7Z9CF19_9FLAO</name>
<evidence type="ECO:0000313" key="4">
    <source>
        <dbReference type="EMBL" id="VDH02794.1"/>
    </source>
</evidence>
<dbReference type="GO" id="GO:0003796">
    <property type="term" value="F:lysozyme activity"/>
    <property type="evidence" value="ECO:0007669"/>
    <property type="project" value="UniProtKB-EC"/>
</dbReference>
<dbReference type="SMART" id="SM00641">
    <property type="entry name" value="Glyco_25"/>
    <property type="match status" value="1"/>
</dbReference>
<dbReference type="CDD" id="cd06524">
    <property type="entry name" value="GH25_YegX-like"/>
    <property type="match status" value="1"/>
</dbReference>
<dbReference type="AlphaFoldDB" id="A0A7Z9CF19"/>
<dbReference type="Pfam" id="PF01183">
    <property type="entry name" value="Glyco_hydro_25"/>
    <property type="match status" value="1"/>
</dbReference>
<dbReference type="GO" id="GO:0009253">
    <property type="term" value="P:peptidoglycan catabolic process"/>
    <property type="evidence" value="ECO:0007669"/>
    <property type="project" value="InterPro"/>
</dbReference>
<dbReference type="Gene3D" id="3.20.20.80">
    <property type="entry name" value="Glycosidases"/>
    <property type="match status" value="1"/>
</dbReference>
<dbReference type="PANTHER" id="PTHR34135">
    <property type="entry name" value="LYSOZYME"/>
    <property type="match status" value="1"/>
</dbReference>
<dbReference type="EC" id="3.2.1.17" evidence="4"/>
<dbReference type="PANTHER" id="PTHR34135:SF2">
    <property type="entry name" value="LYSOZYME"/>
    <property type="match status" value="1"/>
</dbReference>
<evidence type="ECO:0000256" key="2">
    <source>
        <dbReference type="ARBA" id="ARBA00022801"/>
    </source>
</evidence>
<dbReference type="InterPro" id="IPR002053">
    <property type="entry name" value="Glyco_hydro_25"/>
</dbReference>
<sequence length="300" mass="35370">MDKGTDILSYFCFCMKAKKNSSTRKKRQKVRKKNFLLKRYVLLLVFGLALLVTGLYMKQKISYFYALYFNKFQHKILKNSPAEEKRIEKIVTQYADNAFGIDISHYQEIKDIQWDSLSIGHRTIPLSFVVMRASMGNKSKDKNFKHFWKQAGKHQLIRGAYHFYRPDQDPVLQANNFLESVQLEKGDLVPVLDIEKSPIKITQEKLIENLKIWLKIVEEKYGKKPIIYTYYHYHKDYLEGNFDEYPLWLANYNDVPEPSPNSDWKIWQFTEKGIVYGINTKVDLNVVNGGKSILKKLMVE</sequence>
<dbReference type="Proteomes" id="UP000270205">
    <property type="component" value="Unassembled WGS sequence"/>
</dbReference>
<dbReference type="EMBL" id="UYIV01000001">
    <property type="protein sequence ID" value="VDH02794.1"/>
    <property type="molecule type" value="Genomic_DNA"/>
</dbReference>
<dbReference type="GO" id="GO:0016052">
    <property type="term" value="P:carbohydrate catabolic process"/>
    <property type="evidence" value="ECO:0007669"/>
    <property type="project" value="TreeGrafter"/>
</dbReference>
<dbReference type="GO" id="GO:0016998">
    <property type="term" value="P:cell wall macromolecule catabolic process"/>
    <property type="evidence" value="ECO:0007669"/>
    <property type="project" value="InterPro"/>
</dbReference>
<evidence type="ECO:0000313" key="5">
    <source>
        <dbReference type="Proteomes" id="UP000270205"/>
    </source>
</evidence>
<accession>A0A7Z9CF19</accession>
<keyword evidence="3 4" id="KW-0326">Glycosidase</keyword>
<reference evidence="4 5" key="1">
    <citation type="submission" date="2018-11" db="EMBL/GenBank/DDBJ databases">
        <authorList>
            <consortium name="Pathogen Informatics"/>
        </authorList>
    </citation>
    <scope>NUCLEOTIDE SEQUENCE [LARGE SCALE GENOMIC DNA]</scope>
    <source>
        <strain evidence="4 5">NCTC12929</strain>
    </source>
</reference>
<dbReference type="SUPFAM" id="SSF51445">
    <property type="entry name" value="(Trans)glycosidases"/>
    <property type="match status" value="1"/>
</dbReference>
<evidence type="ECO:0000256" key="1">
    <source>
        <dbReference type="ARBA" id="ARBA00010646"/>
    </source>
</evidence>
<dbReference type="InterPro" id="IPR018077">
    <property type="entry name" value="Glyco_hydro_fam25_subgr"/>
</dbReference>
<proteinExistence type="inferred from homology"/>
<dbReference type="InterPro" id="IPR017853">
    <property type="entry name" value="GH"/>
</dbReference>
<dbReference type="PROSITE" id="PS51904">
    <property type="entry name" value="GLYCOSYL_HYDROL_F25_2"/>
    <property type="match status" value="1"/>
</dbReference>
<comment type="similarity">
    <text evidence="1">Belongs to the glycosyl hydrolase 25 family.</text>
</comment>
<keyword evidence="2 4" id="KW-0378">Hydrolase</keyword>
<organism evidence="4 5">
    <name type="scientific">Bergeyella zoohelcum</name>
    <dbReference type="NCBI Taxonomy" id="1015"/>
    <lineage>
        <taxon>Bacteria</taxon>
        <taxon>Pseudomonadati</taxon>
        <taxon>Bacteroidota</taxon>
        <taxon>Flavobacteriia</taxon>
        <taxon>Flavobacteriales</taxon>
        <taxon>Weeksellaceae</taxon>
        <taxon>Bergeyella</taxon>
    </lineage>
</organism>
<evidence type="ECO:0000256" key="3">
    <source>
        <dbReference type="ARBA" id="ARBA00023295"/>
    </source>
</evidence>
<comment type="caution">
    <text evidence="4">The sequence shown here is derived from an EMBL/GenBank/DDBJ whole genome shotgun (WGS) entry which is preliminary data.</text>
</comment>
<gene>
    <name evidence="4" type="primary">acm</name>
    <name evidence="4" type="ORF">NCTC12929_00250</name>
</gene>
<protein>
    <submittedName>
        <fullName evidence="4">Lysozyme M1</fullName>
        <ecNumber evidence="4">3.2.1.17</ecNumber>
    </submittedName>
</protein>